<protein>
    <submittedName>
        <fullName evidence="3">GDSL esterase/lipase</fullName>
    </submittedName>
</protein>
<evidence type="ECO:0000313" key="3">
    <source>
        <dbReference type="EMBL" id="MCI28812.1"/>
    </source>
</evidence>
<accession>A0A392QY62</accession>
<evidence type="ECO:0000256" key="1">
    <source>
        <dbReference type="ARBA" id="ARBA00008668"/>
    </source>
</evidence>
<dbReference type="Gene3D" id="3.40.50.1110">
    <property type="entry name" value="SGNH hydrolase"/>
    <property type="match status" value="1"/>
</dbReference>
<keyword evidence="4" id="KW-1185">Reference proteome</keyword>
<evidence type="ECO:0000313" key="4">
    <source>
        <dbReference type="Proteomes" id="UP000265520"/>
    </source>
</evidence>
<evidence type="ECO:0000256" key="2">
    <source>
        <dbReference type="SAM" id="SignalP"/>
    </source>
</evidence>
<feature type="chain" id="PRO_5017190593" evidence="2">
    <location>
        <begin position="28"/>
        <end position="86"/>
    </location>
</feature>
<proteinExistence type="inferred from homology"/>
<keyword evidence="2" id="KW-0732">Signal</keyword>
<feature type="signal peptide" evidence="2">
    <location>
        <begin position="1"/>
        <end position="27"/>
    </location>
</feature>
<dbReference type="Proteomes" id="UP000265520">
    <property type="component" value="Unassembled WGS sequence"/>
</dbReference>
<reference evidence="3 4" key="1">
    <citation type="journal article" date="2018" name="Front. Plant Sci.">
        <title>Red Clover (Trifolium pratense) and Zigzag Clover (T. medium) - A Picture of Genomic Similarities and Differences.</title>
        <authorList>
            <person name="Dluhosova J."/>
            <person name="Istvanek J."/>
            <person name="Nedelnik J."/>
            <person name="Repkova J."/>
        </authorList>
    </citation>
    <scope>NUCLEOTIDE SEQUENCE [LARGE SCALE GENOMIC DNA]</scope>
    <source>
        <strain evidence="4">cv. 10/8</strain>
        <tissue evidence="3">Leaf</tissue>
    </source>
</reference>
<name>A0A392QY62_9FABA</name>
<dbReference type="InterPro" id="IPR036514">
    <property type="entry name" value="SGNH_hydro_sf"/>
</dbReference>
<dbReference type="EMBL" id="LXQA010168211">
    <property type="protein sequence ID" value="MCI28812.1"/>
    <property type="molecule type" value="Genomic_DNA"/>
</dbReference>
<dbReference type="PROSITE" id="PS51257">
    <property type="entry name" value="PROKAR_LIPOPROTEIN"/>
    <property type="match status" value="1"/>
</dbReference>
<comment type="caution">
    <text evidence="3">The sequence shown here is derived from an EMBL/GenBank/DDBJ whole genome shotgun (WGS) entry which is preliminary data.</text>
</comment>
<dbReference type="PANTHER" id="PTHR22835">
    <property type="entry name" value="ZINC FINGER FYVE DOMAIN CONTAINING PROTEIN"/>
    <property type="match status" value="1"/>
</dbReference>
<sequence>MMVGSEKRWSAMLLLLVIMASSHLFTAACPSYSSIFSFGDSMSDTGNFYFSPQHPPHYCLFPPYGQTYFHHPFARCSDGRLIIDFI</sequence>
<feature type="non-terminal residue" evidence="3">
    <location>
        <position position="86"/>
    </location>
</feature>
<organism evidence="3 4">
    <name type="scientific">Trifolium medium</name>
    <dbReference type="NCBI Taxonomy" id="97028"/>
    <lineage>
        <taxon>Eukaryota</taxon>
        <taxon>Viridiplantae</taxon>
        <taxon>Streptophyta</taxon>
        <taxon>Embryophyta</taxon>
        <taxon>Tracheophyta</taxon>
        <taxon>Spermatophyta</taxon>
        <taxon>Magnoliopsida</taxon>
        <taxon>eudicotyledons</taxon>
        <taxon>Gunneridae</taxon>
        <taxon>Pentapetalae</taxon>
        <taxon>rosids</taxon>
        <taxon>fabids</taxon>
        <taxon>Fabales</taxon>
        <taxon>Fabaceae</taxon>
        <taxon>Papilionoideae</taxon>
        <taxon>50 kb inversion clade</taxon>
        <taxon>NPAAA clade</taxon>
        <taxon>Hologalegina</taxon>
        <taxon>IRL clade</taxon>
        <taxon>Trifolieae</taxon>
        <taxon>Trifolium</taxon>
    </lineage>
</organism>
<dbReference type="AlphaFoldDB" id="A0A392QY62"/>
<dbReference type="PANTHER" id="PTHR22835:SF670">
    <property type="entry name" value="GDSL-LIKE LIPASE_ACYLHYDROLASE"/>
    <property type="match status" value="1"/>
</dbReference>
<comment type="similarity">
    <text evidence="1">Belongs to the 'GDSL' lipolytic enzyme family.</text>
</comment>